<dbReference type="EMBL" id="JAGGJU010000010">
    <property type="protein sequence ID" value="MBP1852143.1"/>
    <property type="molecule type" value="Genomic_DNA"/>
</dbReference>
<gene>
    <name evidence="1" type="ORF">J2Z17_003598</name>
</gene>
<name>A0ABS4E2I0_9HYPH</name>
<keyword evidence="2" id="KW-1185">Reference proteome</keyword>
<protein>
    <submittedName>
        <fullName evidence="1">Uncharacterized protein</fullName>
    </submittedName>
</protein>
<evidence type="ECO:0000313" key="2">
    <source>
        <dbReference type="Proteomes" id="UP000759443"/>
    </source>
</evidence>
<organism evidence="1 2">
    <name type="scientific">Rhizobium halophytocola</name>
    <dbReference type="NCBI Taxonomy" id="735519"/>
    <lineage>
        <taxon>Bacteria</taxon>
        <taxon>Pseudomonadati</taxon>
        <taxon>Pseudomonadota</taxon>
        <taxon>Alphaproteobacteria</taxon>
        <taxon>Hyphomicrobiales</taxon>
        <taxon>Rhizobiaceae</taxon>
        <taxon>Rhizobium/Agrobacterium group</taxon>
        <taxon>Rhizobium</taxon>
    </lineage>
</organism>
<evidence type="ECO:0000313" key="1">
    <source>
        <dbReference type="EMBL" id="MBP1852143.1"/>
    </source>
</evidence>
<comment type="caution">
    <text evidence="1">The sequence shown here is derived from an EMBL/GenBank/DDBJ whole genome shotgun (WGS) entry which is preliminary data.</text>
</comment>
<sequence length="70" mass="7894">MYNFTCKANYELHIRCENCMREASRIVSVPQVDDAPEDVEELLGSGLLANLRFKCSHCDSAIGRVFAVTR</sequence>
<reference evidence="1 2" key="1">
    <citation type="submission" date="2021-03" db="EMBL/GenBank/DDBJ databases">
        <title>Genomic Encyclopedia of Type Strains, Phase IV (KMG-IV): sequencing the most valuable type-strain genomes for metagenomic binning, comparative biology and taxonomic classification.</title>
        <authorList>
            <person name="Goeker M."/>
        </authorList>
    </citation>
    <scope>NUCLEOTIDE SEQUENCE [LARGE SCALE GENOMIC DNA]</scope>
    <source>
        <strain evidence="1 2">DSM 21600</strain>
    </source>
</reference>
<accession>A0ABS4E2I0</accession>
<dbReference type="Proteomes" id="UP000759443">
    <property type="component" value="Unassembled WGS sequence"/>
</dbReference>
<proteinExistence type="predicted"/>